<evidence type="ECO:0000313" key="2">
    <source>
        <dbReference type="EMBL" id="AOZ51816.1"/>
    </source>
</evidence>
<dbReference type="RefSeq" id="WP_046157530.1">
    <property type="nucleotide sequence ID" value="NZ_CP017707.1"/>
</dbReference>
<dbReference type="AlphaFoldDB" id="A0A1D9LKL7"/>
<organism evidence="2 3">
    <name type="scientific">Chromobacterium vaccinii</name>
    <dbReference type="NCBI Taxonomy" id="1108595"/>
    <lineage>
        <taxon>Bacteria</taxon>
        <taxon>Pseudomonadati</taxon>
        <taxon>Pseudomonadota</taxon>
        <taxon>Betaproteobacteria</taxon>
        <taxon>Neisseriales</taxon>
        <taxon>Chromobacteriaceae</taxon>
        <taxon>Chromobacterium</taxon>
    </lineage>
</organism>
<gene>
    <name evidence="2" type="ORF">BKX93_18660</name>
</gene>
<accession>A0A1D9LKL7</accession>
<dbReference type="PANTHER" id="PTHR37828">
    <property type="entry name" value="GSR2449 PROTEIN"/>
    <property type="match status" value="1"/>
</dbReference>
<dbReference type="Proteomes" id="UP000178776">
    <property type="component" value="Chromosome"/>
</dbReference>
<dbReference type="STRING" id="1108595.BKX93_18660"/>
<evidence type="ECO:0000256" key="1">
    <source>
        <dbReference type="ARBA" id="ARBA00007689"/>
    </source>
</evidence>
<proteinExistence type="inferred from homology"/>
<dbReference type="Gene3D" id="3.30.70.1060">
    <property type="entry name" value="Dimeric alpha+beta barrel"/>
    <property type="match status" value="1"/>
</dbReference>
<dbReference type="PANTHER" id="PTHR37828:SF1">
    <property type="entry name" value="YCII-RELATED DOMAIN-CONTAINING PROTEIN"/>
    <property type="match status" value="1"/>
</dbReference>
<dbReference type="InterPro" id="IPR005545">
    <property type="entry name" value="YCII"/>
</dbReference>
<comment type="similarity">
    <text evidence="1">Belongs to the YciI family.</text>
</comment>
<dbReference type="GeneID" id="68843225"/>
<name>A0A1D9LKL7_9NEIS</name>
<protein>
    <submittedName>
        <fullName evidence="2">Uncharacterized protein</fullName>
    </submittedName>
</protein>
<dbReference type="EMBL" id="CP017707">
    <property type="protein sequence ID" value="AOZ51816.1"/>
    <property type="molecule type" value="Genomic_DNA"/>
</dbReference>
<dbReference type="InterPro" id="IPR011008">
    <property type="entry name" value="Dimeric_a/b-barrel"/>
</dbReference>
<dbReference type="Pfam" id="PF03795">
    <property type="entry name" value="YCII"/>
    <property type="match status" value="1"/>
</dbReference>
<reference evidence="2 3" key="1">
    <citation type="submission" date="2016-10" db="EMBL/GenBank/DDBJ databases">
        <title>Chromobacterium muskegensis sp. nov., an insecticidal bacterium isolated from Sphagnum bogs.</title>
        <authorList>
            <person name="Sparks M.E."/>
            <person name="Blackburn M.B."/>
            <person name="Gundersen-Rindal D.E."/>
            <person name="Mitchell A."/>
            <person name="Farrar R."/>
            <person name="Kuhar D."/>
        </authorList>
    </citation>
    <scope>NUCLEOTIDE SEQUENCE [LARGE SCALE GENOMIC DNA]</scope>
    <source>
        <strain evidence="2 3">21-1</strain>
    </source>
</reference>
<sequence>MYLLNISYIRKPAEVETHIPSHGEWVKRHLASGNILFAGPKQSGLGGVILARSMPKAALLAILEEDSYLQHDVAEYQIIDFDIKAAREELQTLLA</sequence>
<dbReference type="SUPFAM" id="SSF54909">
    <property type="entry name" value="Dimeric alpha+beta barrel"/>
    <property type="match status" value="1"/>
</dbReference>
<dbReference type="KEGG" id="cvc:BKX93_18660"/>
<evidence type="ECO:0000313" key="3">
    <source>
        <dbReference type="Proteomes" id="UP000178776"/>
    </source>
</evidence>